<name>A0A1V4KHA8_PATFA</name>
<comment type="caution">
    <text evidence="1">The sequence shown here is derived from an EMBL/GenBank/DDBJ whole genome shotgun (WGS) entry which is preliminary data.</text>
</comment>
<gene>
    <name evidence="1" type="ORF">AV530_006638</name>
</gene>
<sequence>MDIPSRAEGYRYYIGWKHPAESTDHQPLLSITAEVAVFTMKKHNLLHKLDTWKYQHVLPLGSESCS</sequence>
<dbReference type="EMBL" id="LSYS01003169">
    <property type="protein sequence ID" value="OPJ83818.1"/>
    <property type="molecule type" value="Genomic_DNA"/>
</dbReference>
<organism evidence="1 2">
    <name type="scientific">Patagioenas fasciata monilis</name>
    <dbReference type="NCBI Taxonomy" id="372326"/>
    <lineage>
        <taxon>Eukaryota</taxon>
        <taxon>Metazoa</taxon>
        <taxon>Chordata</taxon>
        <taxon>Craniata</taxon>
        <taxon>Vertebrata</taxon>
        <taxon>Euteleostomi</taxon>
        <taxon>Archelosauria</taxon>
        <taxon>Archosauria</taxon>
        <taxon>Dinosauria</taxon>
        <taxon>Saurischia</taxon>
        <taxon>Theropoda</taxon>
        <taxon>Coelurosauria</taxon>
        <taxon>Aves</taxon>
        <taxon>Neognathae</taxon>
        <taxon>Neoaves</taxon>
        <taxon>Columbimorphae</taxon>
        <taxon>Columbiformes</taxon>
        <taxon>Columbidae</taxon>
        <taxon>Patagioenas</taxon>
    </lineage>
</organism>
<keyword evidence="2" id="KW-1185">Reference proteome</keyword>
<dbReference type="Proteomes" id="UP000190648">
    <property type="component" value="Unassembled WGS sequence"/>
</dbReference>
<evidence type="ECO:0000313" key="1">
    <source>
        <dbReference type="EMBL" id="OPJ83818.1"/>
    </source>
</evidence>
<protein>
    <submittedName>
        <fullName evidence="1">Uncharacterized protein</fullName>
    </submittedName>
</protein>
<accession>A0A1V4KHA8</accession>
<dbReference type="AlphaFoldDB" id="A0A1V4KHA8"/>
<evidence type="ECO:0000313" key="2">
    <source>
        <dbReference type="Proteomes" id="UP000190648"/>
    </source>
</evidence>
<reference evidence="1 2" key="1">
    <citation type="submission" date="2016-02" db="EMBL/GenBank/DDBJ databases">
        <title>Band-tailed pigeon sequencing and assembly.</title>
        <authorList>
            <person name="Soares A.E."/>
            <person name="Novak B.J."/>
            <person name="Rice E.S."/>
            <person name="O'Connell B."/>
            <person name="Chang D."/>
            <person name="Weber S."/>
            <person name="Shapiro B."/>
        </authorList>
    </citation>
    <scope>NUCLEOTIDE SEQUENCE [LARGE SCALE GENOMIC DNA]</scope>
    <source>
        <strain evidence="1">BTP2013</strain>
        <tissue evidence="1">Blood</tissue>
    </source>
</reference>
<proteinExistence type="predicted"/>